<name>A0AAV8RMD1_ENSVE</name>
<comment type="caution">
    <text evidence="1">The sequence shown here is derived from an EMBL/GenBank/DDBJ whole genome shotgun (WGS) entry which is preliminary data.</text>
</comment>
<gene>
    <name evidence="1" type="ORF">OPV22_005299</name>
</gene>
<evidence type="ECO:0000313" key="1">
    <source>
        <dbReference type="EMBL" id="KAJ8504413.1"/>
    </source>
</evidence>
<dbReference type="EMBL" id="JAQQAF010000002">
    <property type="protein sequence ID" value="KAJ8504413.1"/>
    <property type="molecule type" value="Genomic_DNA"/>
</dbReference>
<organism evidence="1 2">
    <name type="scientific">Ensete ventricosum</name>
    <name type="common">Abyssinian banana</name>
    <name type="synonym">Musa ensete</name>
    <dbReference type="NCBI Taxonomy" id="4639"/>
    <lineage>
        <taxon>Eukaryota</taxon>
        <taxon>Viridiplantae</taxon>
        <taxon>Streptophyta</taxon>
        <taxon>Embryophyta</taxon>
        <taxon>Tracheophyta</taxon>
        <taxon>Spermatophyta</taxon>
        <taxon>Magnoliopsida</taxon>
        <taxon>Liliopsida</taxon>
        <taxon>Zingiberales</taxon>
        <taxon>Musaceae</taxon>
        <taxon>Ensete</taxon>
    </lineage>
</organism>
<proteinExistence type="predicted"/>
<dbReference type="Proteomes" id="UP001222027">
    <property type="component" value="Unassembled WGS sequence"/>
</dbReference>
<evidence type="ECO:0000313" key="2">
    <source>
        <dbReference type="Proteomes" id="UP001222027"/>
    </source>
</evidence>
<dbReference type="AlphaFoldDB" id="A0AAV8RMD1"/>
<protein>
    <submittedName>
        <fullName evidence="1">Uncharacterized protein</fullName>
    </submittedName>
</protein>
<sequence>MGTVVTGLGTAGHRRLQCRLVLNFQNSGRTSGAKISRGRLVDVPQELSIRIQKWTLDRDDTALQIQLALQCVVKASTGNHGALQIMSMGVDGSEKLTWRCIQPENFRFN</sequence>
<keyword evidence="2" id="KW-1185">Reference proteome</keyword>
<reference evidence="1 2" key="1">
    <citation type="submission" date="2022-12" db="EMBL/GenBank/DDBJ databases">
        <title>Chromosome-scale assembly of the Ensete ventricosum genome.</title>
        <authorList>
            <person name="Dussert Y."/>
            <person name="Stocks J."/>
            <person name="Wendawek A."/>
            <person name="Woldeyes F."/>
            <person name="Nichols R.A."/>
            <person name="Borrell J.S."/>
        </authorList>
    </citation>
    <scope>NUCLEOTIDE SEQUENCE [LARGE SCALE GENOMIC DNA]</scope>
    <source>
        <strain evidence="2">cv. Maze</strain>
        <tissue evidence="1">Seeds</tissue>
    </source>
</reference>
<accession>A0AAV8RMD1</accession>